<protein>
    <submittedName>
        <fullName evidence="1">Uncharacterized protein</fullName>
    </submittedName>
</protein>
<dbReference type="AlphaFoldDB" id="A0A0F9KTE4"/>
<evidence type="ECO:0000313" key="1">
    <source>
        <dbReference type="EMBL" id="KKM85584.1"/>
    </source>
</evidence>
<dbReference type="EMBL" id="LAZR01007386">
    <property type="protein sequence ID" value="KKM85584.1"/>
    <property type="molecule type" value="Genomic_DNA"/>
</dbReference>
<comment type="caution">
    <text evidence="1">The sequence shown here is derived from an EMBL/GenBank/DDBJ whole genome shotgun (WGS) entry which is preliminary data.</text>
</comment>
<organism evidence="1">
    <name type="scientific">marine sediment metagenome</name>
    <dbReference type="NCBI Taxonomy" id="412755"/>
    <lineage>
        <taxon>unclassified sequences</taxon>
        <taxon>metagenomes</taxon>
        <taxon>ecological metagenomes</taxon>
    </lineage>
</organism>
<sequence>MLRRQFLQFLQSFALLSTLTFAGKKPENNAKIPNNEEFKIGEMVKVTLTEYKLKKGMEYPSQAAKTIFTSDKYYDKIEKVVIGPIKMKYTNIIEREGREPITTRNYIVERMDKKTWGADIIPEKRLTKIS</sequence>
<accession>A0A0F9KTE4</accession>
<reference evidence="1" key="1">
    <citation type="journal article" date="2015" name="Nature">
        <title>Complex archaea that bridge the gap between prokaryotes and eukaryotes.</title>
        <authorList>
            <person name="Spang A."/>
            <person name="Saw J.H."/>
            <person name="Jorgensen S.L."/>
            <person name="Zaremba-Niedzwiedzka K."/>
            <person name="Martijn J."/>
            <person name="Lind A.E."/>
            <person name="van Eijk R."/>
            <person name="Schleper C."/>
            <person name="Guy L."/>
            <person name="Ettema T.J."/>
        </authorList>
    </citation>
    <scope>NUCLEOTIDE SEQUENCE</scope>
</reference>
<name>A0A0F9KTE4_9ZZZZ</name>
<proteinExistence type="predicted"/>
<gene>
    <name evidence="1" type="ORF">LCGC14_1287540</name>
</gene>